<dbReference type="Pfam" id="PF00083">
    <property type="entry name" value="Sugar_tr"/>
    <property type="match status" value="1"/>
</dbReference>
<dbReference type="eggNOG" id="KOG0254">
    <property type="taxonomic scope" value="Eukaryota"/>
</dbReference>
<feature type="transmembrane region" description="Helical" evidence="10">
    <location>
        <begin position="493"/>
        <end position="512"/>
    </location>
</feature>
<gene>
    <name evidence="12 13" type="primary">HGT16</name>
    <name evidence="13" type="ordered locus">CAALFM_CR07270CA</name>
    <name evidence="12" type="ordered locus">orf19.13560</name>
</gene>
<dbReference type="Proteomes" id="UP000000559">
    <property type="component" value="Chromosome R"/>
</dbReference>
<evidence type="ECO:0000256" key="6">
    <source>
        <dbReference type="ARBA" id="ARBA00022989"/>
    </source>
</evidence>
<evidence type="ECO:0000259" key="11">
    <source>
        <dbReference type="PROSITE" id="PS50850"/>
    </source>
</evidence>
<dbReference type="VEuPathDB" id="FungiDB:CR_07270C_A"/>
<protein>
    <recommendedName>
        <fullName evidence="8">Quinate transporter</fullName>
    </recommendedName>
</protein>
<keyword evidence="3 9" id="KW-0813">Transport</keyword>
<keyword evidence="6 10" id="KW-1133">Transmembrane helix</keyword>
<dbReference type="PRINTS" id="PR00171">
    <property type="entry name" value="SUGRTRNSPORT"/>
</dbReference>
<feature type="transmembrane region" description="Helical" evidence="10">
    <location>
        <begin position="224"/>
        <end position="245"/>
    </location>
</feature>
<keyword evidence="14" id="KW-1185">Reference proteome</keyword>
<reference evidence="13 14" key="2">
    <citation type="journal article" date="2007" name="Genome Biol.">
        <title>Assembly of the Candida albicans genome into sixteen supercontigs aligned on the eight chromosomes.</title>
        <authorList>
            <person name="van het Hoog M."/>
            <person name="Rast T.J."/>
            <person name="Martchenko M."/>
            <person name="Grindle S."/>
            <person name="Dignard D."/>
            <person name="Hogues H."/>
            <person name="Cuomo C."/>
            <person name="Berriman M."/>
            <person name="Scherer S."/>
            <person name="Magee B.B."/>
            <person name="Whiteway M."/>
            <person name="Chibana H."/>
            <person name="Nantel A."/>
            <person name="Magee P.T."/>
        </authorList>
    </citation>
    <scope>GENOME REANNOTATION</scope>
    <source>
        <strain evidence="14">SC5314 / ATCC MYA-2876</strain>
    </source>
</reference>
<feature type="transmembrane region" description="Helical" evidence="10">
    <location>
        <begin position="129"/>
        <end position="146"/>
    </location>
</feature>
<dbReference type="GO" id="GO:0016020">
    <property type="term" value="C:membrane"/>
    <property type="evidence" value="ECO:0000318"/>
    <property type="project" value="GO_Central"/>
</dbReference>
<keyword evidence="4 10" id="KW-0812">Transmembrane</keyword>
<dbReference type="InterPro" id="IPR003663">
    <property type="entry name" value="Sugar/inositol_transpt"/>
</dbReference>
<accession>A0A1D8PTF7</accession>
<evidence type="ECO:0000256" key="9">
    <source>
        <dbReference type="RuleBase" id="RU003346"/>
    </source>
</evidence>
<evidence type="ECO:0000256" key="7">
    <source>
        <dbReference type="ARBA" id="ARBA00023136"/>
    </source>
</evidence>
<comment type="subcellular location">
    <subcellularLocation>
        <location evidence="1">Membrane</location>
        <topology evidence="1">Multi-pass membrane protein</topology>
    </subcellularLocation>
</comment>
<dbReference type="OrthoDB" id="508119at2759"/>
<evidence type="ECO:0000256" key="1">
    <source>
        <dbReference type="ARBA" id="ARBA00004141"/>
    </source>
</evidence>
<keyword evidence="7 10" id="KW-0472">Membrane</keyword>
<evidence type="ECO:0000313" key="12">
    <source>
        <dbReference type="CGD" id="CAL0000180854"/>
    </source>
</evidence>
<dbReference type="GeneID" id="3646026"/>
<sequence length="565" mass="62805">MLIDNKKLNLLETQTTNTEKELQEVDGEDEISYDTEDLSAPPTPSTIYNWRIVIIAITASFAAVIVGYDAGFIGGTVSLASFQGEFKMNELSPSQKTEINSNVVSVFQAGAFFGALFFYPIGEIWGRKLGLILSAFLLVFGAGISLEAKHSTGLASIYAGRVITGLGVGGCSGMAPIYISECSPAKIRGKLVGMWEMSWQIGGIVGYWINYGVLQNLPPSRKQWLIPFAIQLIPSGVFFIGTIFIPESPRFLVYKGQIDKAKVNLSQLRSIPTDHPYSVYEMENIIKDVEDKKSKLANDGFFAPILKLFLSKKLLYRLLLSTSLFPMQNGAGINAITYYSPAIFASFGITGSKAGLLSTGIFGILKAFAALVWMFCIVDRLGRRTALIYFSFPCSICMWYIGAYIKIAKPGLRVANGDTHQDAGGKAAQAMLYIWTIFYGSSWNGTPWVINSEIFSQEVRTLTQAINSMSNWFWAFIMGRFSGEAVKAIGYKFYFIFATCMAVFPIVIFFLYPETKGVPLEAVDYLFEVPAWRARPYAMAKYQKEYQKQNLSTSIPEEQLEKRLD</sequence>
<reference evidence="13 14" key="1">
    <citation type="journal article" date="2004" name="Proc. Natl. Acad. Sci. U.S.A.">
        <title>The diploid genome sequence of Candida albicans.</title>
        <authorList>
            <person name="Jones T."/>
            <person name="Federspiel N.A."/>
            <person name="Chibana H."/>
            <person name="Dungan J."/>
            <person name="Kalman S."/>
            <person name="Magee B.B."/>
            <person name="Newport G."/>
            <person name="Thorstenson Y.R."/>
            <person name="Agabian N."/>
            <person name="Magee P.T."/>
            <person name="Davis R.W."/>
            <person name="Scherer S."/>
        </authorList>
    </citation>
    <scope>NUCLEOTIDE SEQUENCE [LARGE SCALE GENOMIC DNA]</scope>
    <source>
        <strain evidence="14">SC5314 / ATCC MYA-2876</strain>
    </source>
</reference>
<evidence type="ECO:0000256" key="3">
    <source>
        <dbReference type="ARBA" id="ARBA00022448"/>
    </source>
</evidence>
<evidence type="ECO:0000256" key="10">
    <source>
        <dbReference type="SAM" id="Phobius"/>
    </source>
</evidence>
<evidence type="ECO:0000256" key="4">
    <source>
        <dbReference type="ARBA" id="ARBA00022692"/>
    </source>
</evidence>
<dbReference type="CGD" id="CAL0000180854">
    <property type="gene designation" value="HGT16"/>
</dbReference>
<dbReference type="InterPro" id="IPR020846">
    <property type="entry name" value="MFS_dom"/>
</dbReference>
<dbReference type="PROSITE" id="PS00216">
    <property type="entry name" value="SUGAR_TRANSPORT_1"/>
    <property type="match status" value="1"/>
</dbReference>
<evidence type="ECO:0000256" key="5">
    <source>
        <dbReference type="ARBA" id="ARBA00022911"/>
    </source>
</evidence>
<evidence type="ECO:0000256" key="2">
    <source>
        <dbReference type="ARBA" id="ARBA00010992"/>
    </source>
</evidence>
<dbReference type="NCBIfam" id="TIGR00879">
    <property type="entry name" value="SP"/>
    <property type="match status" value="1"/>
</dbReference>
<name>A0A1D8PTF7_CANAL</name>
<dbReference type="PROSITE" id="PS00217">
    <property type="entry name" value="SUGAR_TRANSPORT_2"/>
    <property type="match status" value="1"/>
</dbReference>
<dbReference type="RefSeq" id="XP_712348.2">
    <property type="nucleotide sequence ID" value="XM_707255.2"/>
</dbReference>
<dbReference type="SMR" id="A0A1D8PTF7"/>
<dbReference type="PROSITE" id="PS50850">
    <property type="entry name" value="MFS"/>
    <property type="match status" value="1"/>
</dbReference>
<dbReference type="EMBL" id="CP017630">
    <property type="protein sequence ID" value="AOW31422.1"/>
    <property type="molecule type" value="Genomic_DNA"/>
</dbReference>
<feature type="transmembrane region" description="Helical" evidence="10">
    <location>
        <begin position="102"/>
        <end position="122"/>
    </location>
</feature>
<feature type="transmembrane region" description="Helical" evidence="10">
    <location>
        <begin position="356"/>
        <end position="375"/>
    </location>
</feature>
<comment type="similarity">
    <text evidence="2 9">Belongs to the major facilitator superfamily. Sugar transporter (TC 2.A.1.1) family.</text>
</comment>
<organism evidence="13 14">
    <name type="scientific">Candida albicans (strain SC5314 / ATCC MYA-2876)</name>
    <name type="common">Yeast</name>
    <dbReference type="NCBI Taxonomy" id="237561"/>
    <lineage>
        <taxon>Eukaryota</taxon>
        <taxon>Fungi</taxon>
        <taxon>Dikarya</taxon>
        <taxon>Ascomycota</taxon>
        <taxon>Saccharomycotina</taxon>
        <taxon>Pichiomycetes</taxon>
        <taxon>Debaryomycetaceae</taxon>
        <taxon>Candida/Lodderomyces clade</taxon>
        <taxon>Candida</taxon>
    </lineage>
</organism>
<feature type="transmembrane region" description="Helical" evidence="10">
    <location>
        <begin position="158"/>
        <end position="179"/>
    </location>
</feature>
<evidence type="ECO:0000313" key="14">
    <source>
        <dbReference type="Proteomes" id="UP000000559"/>
    </source>
</evidence>
<dbReference type="STRING" id="237561.A0A1D8PTF7"/>
<feature type="transmembrane region" description="Helical" evidence="10">
    <location>
        <begin position="387"/>
        <end position="407"/>
    </location>
</feature>
<dbReference type="PANTHER" id="PTHR48022:SF34">
    <property type="entry name" value="MAJOR FACILITATOR SUPERFAMILY (MFS) PROFILE DOMAIN-CONTAINING PROTEIN-RELATED"/>
    <property type="match status" value="1"/>
</dbReference>
<dbReference type="InterPro" id="IPR005829">
    <property type="entry name" value="Sugar_transporter_CS"/>
</dbReference>
<dbReference type="PANTHER" id="PTHR48022">
    <property type="entry name" value="PLASTIDIC GLUCOSE TRANSPORTER 4"/>
    <property type="match status" value="1"/>
</dbReference>
<dbReference type="GO" id="GO:0008643">
    <property type="term" value="P:carbohydrate transport"/>
    <property type="evidence" value="ECO:0000318"/>
    <property type="project" value="GO_Central"/>
</dbReference>
<dbReference type="InterPro" id="IPR036259">
    <property type="entry name" value="MFS_trans_sf"/>
</dbReference>
<evidence type="ECO:0000256" key="8">
    <source>
        <dbReference type="ARBA" id="ARBA00043213"/>
    </source>
</evidence>
<feature type="transmembrane region" description="Helical" evidence="10">
    <location>
        <begin position="191"/>
        <end position="209"/>
    </location>
</feature>
<keyword evidence="5" id="KW-0672">Quinate metabolism</keyword>
<feature type="domain" description="Major facilitator superfamily (MFS) profile" evidence="11">
    <location>
        <begin position="55"/>
        <end position="516"/>
    </location>
</feature>
<dbReference type="GO" id="GO:0005351">
    <property type="term" value="F:carbohydrate:proton symporter activity"/>
    <property type="evidence" value="ECO:0000318"/>
    <property type="project" value="GO_Central"/>
</dbReference>
<dbReference type="Gene3D" id="1.20.1250.20">
    <property type="entry name" value="MFS general substrate transporter like domains"/>
    <property type="match status" value="1"/>
</dbReference>
<feature type="transmembrane region" description="Helical" evidence="10">
    <location>
        <begin position="52"/>
        <end position="82"/>
    </location>
</feature>
<dbReference type="KEGG" id="cal:CAALFM_CR07270CA"/>
<evidence type="ECO:0000313" key="13">
    <source>
        <dbReference type="EMBL" id="AOW31422.1"/>
    </source>
</evidence>
<dbReference type="SUPFAM" id="SSF103473">
    <property type="entry name" value="MFS general substrate transporter"/>
    <property type="match status" value="1"/>
</dbReference>
<dbReference type="FunFam" id="1.20.1250.20:FF:000026">
    <property type="entry name" value="MFS quinate transporter QutD"/>
    <property type="match status" value="1"/>
</dbReference>
<reference evidence="13 14" key="3">
    <citation type="journal article" date="2013" name="Genome Biol.">
        <title>Assembly of a phased diploid Candida albicans genome facilitates allele-specific measurements and provides a simple model for repeat and indel structure.</title>
        <authorList>
            <person name="Muzzey D."/>
            <person name="Schwartz K."/>
            <person name="Weissman J.S."/>
            <person name="Sherlock G."/>
        </authorList>
    </citation>
    <scope>NUCLEOTIDE SEQUENCE [LARGE SCALE GENOMIC DNA]</scope>
    <source>
        <strain evidence="14">SC5314 / ATCC MYA-2876</strain>
    </source>
</reference>
<proteinExistence type="inferred from homology"/>
<dbReference type="InterPro" id="IPR005828">
    <property type="entry name" value="MFS_sugar_transport-like"/>
</dbReference>
<feature type="transmembrane region" description="Helical" evidence="10">
    <location>
        <begin position="314"/>
        <end position="336"/>
    </location>
</feature>
<dbReference type="InParanoid" id="A0A1D8PTF7"/>
<dbReference type="AlphaFoldDB" id="A0A1D8PTF7"/>
<dbReference type="InterPro" id="IPR050360">
    <property type="entry name" value="MFS_Sugar_Transporters"/>
</dbReference>
<feature type="transmembrane region" description="Helical" evidence="10">
    <location>
        <begin position="427"/>
        <end position="450"/>
    </location>
</feature>